<keyword evidence="2" id="KW-1185">Reference proteome</keyword>
<protein>
    <submittedName>
        <fullName evidence="1">Uncharacterized protein</fullName>
    </submittedName>
</protein>
<evidence type="ECO:0000313" key="2">
    <source>
        <dbReference type="Proteomes" id="UP000504733"/>
    </source>
</evidence>
<reference evidence="1 2" key="1">
    <citation type="submission" date="2020-04" db="EMBL/GenBank/DDBJ databases">
        <authorList>
            <person name="Kumar P."/>
            <person name="Meghvansi M.K."/>
            <person name="Kamboj D.V."/>
        </authorList>
    </citation>
    <scope>NUCLEOTIDE SEQUENCE [LARGE SCALE GENOMIC DNA]</scope>
</reference>
<evidence type="ECO:0000313" key="1">
    <source>
        <dbReference type="EMBL" id="QJT70536.1"/>
    </source>
</evidence>
<gene>
    <name evidence="1" type="ORF">SD1_07</name>
</gene>
<organism evidence="1 2">
    <name type="scientific">Shigella phage 2019SD1</name>
    <dbReference type="NCBI Taxonomy" id="2848074"/>
    <lineage>
        <taxon>Viruses</taxon>
        <taxon>Duplodnaviria</taxon>
        <taxon>Heunggongvirae</taxon>
        <taxon>Uroviricota</taxon>
        <taxon>Caudoviricetes</taxon>
        <taxon>Drexlerviridae</taxon>
        <taxon>Tempevirinae</taxon>
        <taxon>Hanrivervirus</taxon>
        <taxon>Hanrivervirus hv2019SD1</taxon>
    </lineage>
</organism>
<name>A0A6M5CCL9_9CAUD</name>
<dbReference type="Pfam" id="PF24231">
    <property type="entry name" value="DUF7444"/>
    <property type="match status" value="1"/>
</dbReference>
<dbReference type="Proteomes" id="UP000504733">
    <property type="component" value="Segment"/>
</dbReference>
<dbReference type="EMBL" id="MT360681">
    <property type="protein sequence ID" value="QJT70536.1"/>
    <property type="molecule type" value="Genomic_DNA"/>
</dbReference>
<dbReference type="InterPro" id="IPR055867">
    <property type="entry name" value="DUF7444"/>
</dbReference>
<proteinExistence type="predicted"/>
<accession>A0A6M5CCL9</accession>
<sequence length="90" mass="10197">MLMVSIIIRKEFDVEESKLKTSAFEYLIAKGDLEVKDNSALNEEIKQKAASKRKKTRERARAKPNLKTAASINKEGAISALCHIWRKHNG</sequence>